<accession>A0A7L9RSM8</accession>
<gene>
    <name evidence="1" type="ORF">CPBP_00384</name>
</gene>
<dbReference type="PROSITE" id="PS51257">
    <property type="entry name" value="PROKAR_LIPOPROTEIN"/>
    <property type="match status" value="1"/>
</dbReference>
<dbReference type="AlphaFoldDB" id="A0A7L9RSM8"/>
<evidence type="ECO:0008006" key="3">
    <source>
        <dbReference type="Google" id="ProtNLM"/>
    </source>
</evidence>
<dbReference type="EMBL" id="CP054719">
    <property type="protein sequence ID" value="QOL19620.1"/>
    <property type="molecule type" value="Genomic_DNA"/>
</dbReference>
<dbReference type="RefSeq" id="WP_350332370.1">
    <property type="nucleotide sequence ID" value="NZ_CP054719.1"/>
</dbReference>
<evidence type="ECO:0000313" key="2">
    <source>
        <dbReference type="Proteomes" id="UP000594001"/>
    </source>
</evidence>
<sequence>MKQLKLLFLVVGLFVQGCGSEVPLFKDEEAIKSDEAVVVFNMYVTDSSVTEGMFFWKELEYIYMDSAWQRENFQNVFCGSKNHLQANGMKSKYVVVKLPVGLYCLSEFSVEYSGSRYKHTLKSPQYSSKSSPLTFSVAAGDVKYLGDIHMQAVANYDAKGTYYLSYKFTPTFTIHNRFADAQKFMKQKYPSLSERLTEGLIHKSVLQIVIEKPKLAPIIKKLLEKKK</sequence>
<name>A0A7L9RSM8_9PROT</name>
<evidence type="ECO:0000313" key="1">
    <source>
        <dbReference type="EMBL" id="QOL19620.1"/>
    </source>
</evidence>
<protein>
    <recommendedName>
        <fullName evidence="3">Lipoprotein</fullName>
    </recommendedName>
</protein>
<keyword evidence="2" id="KW-1185">Reference proteome</keyword>
<reference evidence="1 2" key="1">
    <citation type="submission" date="2020-06" db="EMBL/GenBank/DDBJ databases">
        <title>The endosymbiont of the kinetoplastid Bodo saltans is a Paracaedibacter-like alpha-proteobacterium possessing a putative toxin-antitoxin system.</title>
        <authorList>
            <person name="Midha S."/>
            <person name="Rigden D.J."/>
            <person name="Siozios S."/>
            <person name="Hurst G.D.D."/>
            <person name="Jackson A.P."/>
        </authorList>
    </citation>
    <scope>NUCLEOTIDE SEQUENCE [LARGE SCALE GENOMIC DNA]</scope>
    <source>
        <strain evidence="1">Lake Konstanz</strain>
    </source>
</reference>
<organism evidence="1 2">
    <name type="scientific">Candidatus Bodocaedibacter vickermanii</name>
    <dbReference type="NCBI Taxonomy" id="2741701"/>
    <lineage>
        <taxon>Bacteria</taxon>
        <taxon>Pseudomonadati</taxon>
        <taxon>Pseudomonadota</taxon>
        <taxon>Alphaproteobacteria</taxon>
        <taxon>Holosporales</taxon>
        <taxon>Candidatus Paracaedibacteraceae</taxon>
        <taxon>Candidatus Bodocaedibacter</taxon>
    </lineage>
</organism>
<dbReference type="KEGG" id="pbal:CPBP_00384"/>
<dbReference type="Proteomes" id="UP000594001">
    <property type="component" value="Chromosome"/>
</dbReference>
<proteinExistence type="predicted"/>